<dbReference type="STRING" id="478744.SAMN05444359_104183"/>
<proteinExistence type="predicted"/>
<dbReference type="NCBIfam" id="TIGR00765">
    <property type="entry name" value="yihY_not_rbn"/>
    <property type="match status" value="1"/>
</dbReference>
<feature type="transmembrane region" description="Helical" evidence="6">
    <location>
        <begin position="148"/>
        <end position="172"/>
    </location>
</feature>
<evidence type="ECO:0000256" key="6">
    <source>
        <dbReference type="SAM" id="Phobius"/>
    </source>
</evidence>
<organism evidence="7 8">
    <name type="scientific">Neolewinella agarilytica</name>
    <dbReference type="NCBI Taxonomy" id="478744"/>
    <lineage>
        <taxon>Bacteria</taxon>
        <taxon>Pseudomonadati</taxon>
        <taxon>Bacteroidota</taxon>
        <taxon>Saprospiria</taxon>
        <taxon>Saprospirales</taxon>
        <taxon>Lewinellaceae</taxon>
        <taxon>Neolewinella</taxon>
    </lineage>
</organism>
<feature type="transmembrane region" description="Helical" evidence="6">
    <location>
        <begin position="39"/>
        <end position="62"/>
    </location>
</feature>
<accession>A0A1H9CFZ7</accession>
<reference evidence="8" key="1">
    <citation type="submission" date="2016-10" db="EMBL/GenBank/DDBJ databases">
        <authorList>
            <person name="Varghese N."/>
            <person name="Submissions S."/>
        </authorList>
    </citation>
    <scope>NUCLEOTIDE SEQUENCE [LARGE SCALE GENOMIC DNA]</scope>
    <source>
        <strain evidence="8">DSM 24740</strain>
    </source>
</reference>
<sequence>MEKSKVVARKNVFQKIFAFSKELINNYLEDDAFNLGAALAYYTVFSFAPMLVVATTIASYFLGPEAISGQLDNELSGLLGEDAAASLQQIVGNAYNSGETFWATLISTGTLIFAATGVFSNLKISLNKIWAIKPTPASGILSFISTRLLSFGFVVGLGFLLMTSLLLNALVIGFMDQIAAFLPAIGPLMLAVTSWILTTLVTALIFALLFRYLPDAKASWRDIWAGAIFTALLFGIGRFLIGFYIGNSDFSSTYESAGALITLLVWTYYNSQILFLGAEFTAVWAKWRGNPIIPDDHAVKVKTEIVEVAATASSTIE</sequence>
<keyword evidence="3 6" id="KW-0812">Transmembrane</keyword>
<evidence type="ECO:0000256" key="3">
    <source>
        <dbReference type="ARBA" id="ARBA00022692"/>
    </source>
</evidence>
<feature type="transmembrane region" description="Helical" evidence="6">
    <location>
        <begin position="257"/>
        <end position="278"/>
    </location>
</feature>
<evidence type="ECO:0000256" key="4">
    <source>
        <dbReference type="ARBA" id="ARBA00022989"/>
    </source>
</evidence>
<dbReference type="PIRSF" id="PIRSF035875">
    <property type="entry name" value="RNase_BN"/>
    <property type="match status" value="1"/>
</dbReference>
<evidence type="ECO:0000313" key="7">
    <source>
        <dbReference type="EMBL" id="SEQ00089.1"/>
    </source>
</evidence>
<dbReference type="Proteomes" id="UP000199021">
    <property type="component" value="Unassembled WGS sequence"/>
</dbReference>
<dbReference type="AlphaFoldDB" id="A0A1H9CFZ7"/>
<evidence type="ECO:0000256" key="5">
    <source>
        <dbReference type="ARBA" id="ARBA00023136"/>
    </source>
</evidence>
<dbReference type="OrthoDB" id="9797028at2"/>
<evidence type="ECO:0000313" key="8">
    <source>
        <dbReference type="Proteomes" id="UP000199021"/>
    </source>
</evidence>
<feature type="transmembrane region" description="Helical" evidence="6">
    <location>
        <begin position="101"/>
        <end position="122"/>
    </location>
</feature>
<keyword evidence="8" id="KW-1185">Reference proteome</keyword>
<dbReference type="InterPro" id="IPR017039">
    <property type="entry name" value="Virul_fac_BrkB"/>
</dbReference>
<dbReference type="EMBL" id="FOFB01000004">
    <property type="protein sequence ID" value="SEQ00089.1"/>
    <property type="molecule type" value="Genomic_DNA"/>
</dbReference>
<protein>
    <submittedName>
        <fullName evidence="7">Membrane protein</fullName>
    </submittedName>
</protein>
<dbReference type="PANTHER" id="PTHR30213:SF1">
    <property type="entry name" value="INNER MEMBRANE PROTEIN YHJD"/>
    <property type="match status" value="1"/>
</dbReference>
<dbReference type="RefSeq" id="WP_090166113.1">
    <property type="nucleotide sequence ID" value="NZ_FOFB01000004.1"/>
</dbReference>
<feature type="transmembrane region" description="Helical" evidence="6">
    <location>
        <begin position="222"/>
        <end position="245"/>
    </location>
</feature>
<feature type="transmembrane region" description="Helical" evidence="6">
    <location>
        <begin position="184"/>
        <end position="210"/>
    </location>
</feature>
<keyword evidence="5 6" id="KW-0472">Membrane</keyword>
<gene>
    <name evidence="7" type="ORF">SAMN05444359_104183</name>
</gene>
<dbReference type="GO" id="GO:0005886">
    <property type="term" value="C:plasma membrane"/>
    <property type="evidence" value="ECO:0007669"/>
    <property type="project" value="UniProtKB-SubCell"/>
</dbReference>
<evidence type="ECO:0000256" key="1">
    <source>
        <dbReference type="ARBA" id="ARBA00004651"/>
    </source>
</evidence>
<comment type="subcellular location">
    <subcellularLocation>
        <location evidence="1">Cell membrane</location>
        <topology evidence="1">Multi-pass membrane protein</topology>
    </subcellularLocation>
</comment>
<dbReference type="Pfam" id="PF03631">
    <property type="entry name" value="Virul_fac_BrkB"/>
    <property type="match status" value="1"/>
</dbReference>
<keyword evidence="4 6" id="KW-1133">Transmembrane helix</keyword>
<keyword evidence="2" id="KW-1003">Cell membrane</keyword>
<evidence type="ECO:0000256" key="2">
    <source>
        <dbReference type="ARBA" id="ARBA00022475"/>
    </source>
</evidence>
<dbReference type="InParanoid" id="A0A1H9CFZ7"/>
<name>A0A1H9CFZ7_9BACT</name>
<dbReference type="PANTHER" id="PTHR30213">
    <property type="entry name" value="INNER MEMBRANE PROTEIN YHJD"/>
    <property type="match status" value="1"/>
</dbReference>